<name>A0A1H3ZTH5_ALKAM</name>
<keyword evidence="2" id="KW-0808">Transferase</keyword>
<sequence length="192" mass="22205">MKLFGSIPSPYVRRIRMLLADTSYEFVNLNIFSEQDRATLIRLNPTRKIPMLVDQEQVIFDSNLIYRYLCQKLQLPALSWPQENQIILINAANDSLVELLICQRSGFDTNDDKLFFNLQRERVGEVLAVLEEQVQEQAFSDWSYAAICLYCLLDWILFRNLWPMDAFPALTQFVSANQHQPGVANSDPRLAG</sequence>
<evidence type="ECO:0000259" key="1">
    <source>
        <dbReference type="PROSITE" id="PS50404"/>
    </source>
</evidence>
<dbReference type="AlphaFoldDB" id="A0A1H3ZTH5"/>
<dbReference type="GO" id="GO:0016740">
    <property type="term" value="F:transferase activity"/>
    <property type="evidence" value="ECO:0007669"/>
    <property type="project" value="UniProtKB-KW"/>
</dbReference>
<dbReference type="SUPFAM" id="SSF52833">
    <property type="entry name" value="Thioredoxin-like"/>
    <property type="match status" value="1"/>
</dbReference>
<dbReference type="PANTHER" id="PTHR44051">
    <property type="entry name" value="GLUTATHIONE S-TRANSFERASE-RELATED"/>
    <property type="match status" value="1"/>
</dbReference>
<dbReference type="Proteomes" id="UP000198773">
    <property type="component" value="Unassembled WGS sequence"/>
</dbReference>
<dbReference type="Gene3D" id="1.20.1050.10">
    <property type="match status" value="1"/>
</dbReference>
<evidence type="ECO:0000313" key="2">
    <source>
        <dbReference type="EMBL" id="SEA27033.1"/>
    </source>
</evidence>
<dbReference type="Pfam" id="PF02798">
    <property type="entry name" value="GST_N"/>
    <property type="match status" value="1"/>
</dbReference>
<proteinExistence type="predicted"/>
<feature type="domain" description="GST N-terminal" evidence="1">
    <location>
        <begin position="1"/>
        <end position="77"/>
    </location>
</feature>
<dbReference type="InterPro" id="IPR004045">
    <property type="entry name" value="Glutathione_S-Trfase_N"/>
</dbReference>
<dbReference type="PROSITE" id="PS50404">
    <property type="entry name" value="GST_NTER"/>
    <property type="match status" value="1"/>
</dbReference>
<dbReference type="STRING" id="152573.SAMN04488051_102354"/>
<dbReference type="PANTHER" id="PTHR44051:SF8">
    <property type="entry name" value="GLUTATHIONE S-TRANSFERASE GSTA"/>
    <property type="match status" value="1"/>
</dbReference>
<keyword evidence="3" id="KW-1185">Reference proteome</keyword>
<dbReference type="InterPro" id="IPR036249">
    <property type="entry name" value="Thioredoxin-like_sf"/>
</dbReference>
<evidence type="ECO:0000313" key="3">
    <source>
        <dbReference type="Proteomes" id="UP000198773"/>
    </source>
</evidence>
<dbReference type="OrthoDB" id="8634103at2"/>
<organism evidence="2 3">
    <name type="scientific">Alkalimonas amylolytica</name>
    <dbReference type="NCBI Taxonomy" id="152573"/>
    <lineage>
        <taxon>Bacteria</taxon>
        <taxon>Pseudomonadati</taxon>
        <taxon>Pseudomonadota</taxon>
        <taxon>Gammaproteobacteria</taxon>
        <taxon>Alkalimonas</taxon>
    </lineage>
</organism>
<accession>A0A1H3ZTH5</accession>
<dbReference type="SUPFAM" id="SSF47616">
    <property type="entry name" value="GST C-terminal domain-like"/>
    <property type="match status" value="1"/>
</dbReference>
<reference evidence="2 3" key="1">
    <citation type="submission" date="2016-10" db="EMBL/GenBank/DDBJ databases">
        <authorList>
            <person name="de Groot N.N."/>
        </authorList>
    </citation>
    <scope>NUCLEOTIDE SEQUENCE [LARGE SCALE GENOMIC DNA]</scope>
    <source>
        <strain evidence="2 3">CGMCC 1.3430</strain>
    </source>
</reference>
<dbReference type="RefSeq" id="WP_091340637.1">
    <property type="nucleotide sequence ID" value="NZ_FNRM01000002.1"/>
</dbReference>
<dbReference type="EMBL" id="FNRM01000002">
    <property type="protein sequence ID" value="SEA27033.1"/>
    <property type="molecule type" value="Genomic_DNA"/>
</dbReference>
<dbReference type="Gene3D" id="3.40.30.10">
    <property type="entry name" value="Glutaredoxin"/>
    <property type="match status" value="1"/>
</dbReference>
<dbReference type="InterPro" id="IPR036282">
    <property type="entry name" value="Glutathione-S-Trfase_C_sf"/>
</dbReference>
<gene>
    <name evidence="2" type="ORF">SAMN04488051_102354</name>
</gene>
<protein>
    <submittedName>
        <fullName evidence="2">Glutathione S-transferase</fullName>
    </submittedName>
</protein>